<keyword evidence="3" id="KW-1185">Reference proteome</keyword>
<reference evidence="2 3" key="1">
    <citation type="submission" date="2023-02" db="EMBL/GenBank/DDBJ databases">
        <title>Dictyobacter halimunensis sp. nov., a new member of the class Ktedonobacteria from forest soil in a geothermal area.</title>
        <authorList>
            <person name="Rachmania M.K."/>
            <person name="Ningsih F."/>
            <person name="Sakai Y."/>
            <person name="Yabe S."/>
            <person name="Yokota A."/>
            <person name="Sjamsuridzal W."/>
        </authorList>
    </citation>
    <scope>NUCLEOTIDE SEQUENCE [LARGE SCALE GENOMIC DNA]</scope>
    <source>
        <strain evidence="2 3">S3.2.2.5</strain>
    </source>
</reference>
<evidence type="ECO:0000256" key="1">
    <source>
        <dbReference type="SAM" id="MobiDB-lite"/>
    </source>
</evidence>
<accession>A0ABQ6FNC6</accession>
<organism evidence="2 3">
    <name type="scientific">Dictyobacter halimunensis</name>
    <dbReference type="NCBI Taxonomy" id="3026934"/>
    <lineage>
        <taxon>Bacteria</taxon>
        <taxon>Bacillati</taxon>
        <taxon>Chloroflexota</taxon>
        <taxon>Ktedonobacteria</taxon>
        <taxon>Ktedonobacterales</taxon>
        <taxon>Dictyobacteraceae</taxon>
        <taxon>Dictyobacter</taxon>
    </lineage>
</organism>
<comment type="caution">
    <text evidence="2">The sequence shown here is derived from an EMBL/GenBank/DDBJ whole genome shotgun (WGS) entry which is preliminary data.</text>
</comment>
<protein>
    <submittedName>
        <fullName evidence="2">Uncharacterized protein</fullName>
    </submittedName>
</protein>
<sequence length="82" mass="8878">MAYAARGAERRSTLKPAPSLHVSTGALTLKDAAGAVNTQGADKTMRDKELFMRHLPFPSTIDASMISPPIVTLLPQYVIRAR</sequence>
<proteinExistence type="predicted"/>
<gene>
    <name evidence="2" type="ORF">KDH_08770</name>
</gene>
<evidence type="ECO:0000313" key="2">
    <source>
        <dbReference type="EMBL" id="GLV54028.1"/>
    </source>
</evidence>
<dbReference type="Proteomes" id="UP001344906">
    <property type="component" value="Unassembled WGS sequence"/>
</dbReference>
<feature type="region of interest" description="Disordered" evidence="1">
    <location>
        <begin position="1"/>
        <end position="20"/>
    </location>
</feature>
<dbReference type="EMBL" id="BSRI01000001">
    <property type="protein sequence ID" value="GLV54028.1"/>
    <property type="molecule type" value="Genomic_DNA"/>
</dbReference>
<evidence type="ECO:0000313" key="3">
    <source>
        <dbReference type="Proteomes" id="UP001344906"/>
    </source>
</evidence>
<name>A0ABQ6FNC6_9CHLR</name>